<dbReference type="SUPFAM" id="SSF52799">
    <property type="entry name" value="(Phosphotyrosine protein) phosphatases II"/>
    <property type="match status" value="1"/>
</dbReference>
<gene>
    <name evidence="8" type="ORF">QR680_014776</name>
</gene>
<organism evidence="8 9">
    <name type="scientific">Steinernema hermaphroditum</name>
    <dbReference type="NCBI Taxonomy" id="289476"/>
    <lineage>
        <taxon>Eukaryota</taxon>
        <taxon>Metazoa</taxon>
        <taxon>Ecdysozoa</taxon>
        <taxon>Nematoda</taxon>
        <taxon>Chromadorea</taxon>
        <taxon>Rhabditida</taxon>
        <taxon>Tylenchina</taxon>
        <taxon>Panagrolaimomorpha</taxon>
        <taxon>Strongyloidoidea</taxon>
        <taxon>Steinernematidae</taxon>
        <taxon>Steinernema</taxon>
    </lineage>
</organism>
<keyword evidence="9" id="KW-1185">Reference proteome</keyword>
<feature type="region of interest" description="Disordered" evidence="6">
    <location>
        <begin position="172"/>
        <end position="212"/>
    </location>
</feature>
<evidence type="ECO:0000256" key="1">
    <source>
        <dbReference type="ARBA" id="ARBA00004496"/>
    </source>
</evidence>
<keyword evidence="3 5" id="KW-0853">WD repeat</keyword>
<feature type="domain" description="Tyrosine-protein phosphatase" evidence="7">
    <location>
        <begin position="721"/>
        <end position="968"/>
    </location>
</feature>
<dbReference type="SMART" id="SM00404">
    <property type="entry name" value="PTPc_motif"/>
    <property type="match status" value="1"/>
</dbReference>
<keyword evidence="4" id="KW-0677">Repeat</keyword>
<evidence type="ECO:0000256" key="3">
    <source>
        <dbReference type="ARBA" id="ARBA00022574"/>
    </source>
</evidence>
<dbReference type="Pfam" id="PF00400">
    <property type="entry name" value="WD40"/>
    <property type="match status" value="3"/>
</dbReference>
<dbReference type="PROSITE" id="PS50082">
    <property type="entry name" value="WD_REPEATS_2"/>
    <property type="match status" value="1"/>
</dbReference>
<feature type="region of interest" description="Disordered" evidence="6">
    <location>
        <begin position="631"/>
        <end position="665"/>
    </location>
</feature>
<dbReference type="GO" id="GO:0045504">
    <property type="term" value="F:dynein heavy chain binding"/>
    <property type="evidence" value="ECO:0007669"/>
    <property type="project" value="TreeGrafter"/>
</dbReference>
<accession>A0AA39M4M2</accession>
<dbReference type="InterPro" id="IPR015943">
    <property type="entry name" value="WD40/YVTN_repeat-like_dom_sf"/>
</dbReference>
<dbReference type="InterPro" id="IPR003595">
    <property type="entry name" value="Tyr_Pase_cat"/>
</dbReference>
<dbReference type="SMART" id="SM00194">
    <property type="entry name" value="PTPc"/>
    <property type="match status" value="1"/>
</dbReference>
<dbReference type="GO" id="GO:0045503">
    <property type="term" value="F:dynein light chain binding"/>
    <property type="evidence" value="ECO:0007669"/>
    <property type="project" value="TreeGrafter"/>
</dbReference>
<sequence>MSETSFVLVKPSMNVNDRQAELLRKRQLLAQIRAEKKASDEARQAKPPPPEVPSLDGTLDVDDLISSIEPSESSTTVAESPEVSTLSEVVTAVEAPPAPAPQVETLEISTQTKEIVAYPRETQTEFTSSDSEESRRDDSESTDQNTVRPRRYQVKISFQSEEDDLFELRMKAGQPKPKSQGEEEKSGSSEQHAEQGQKANEQLSDEEELEDPFKEGELKLALERELFDRKWAIGRMVMDMCYAKARPELIAVSYAVAPLTRCPEHPGVVEVWNINKRGGKPERTLFSPSPILTVQFGPDTTNFIVGGCYNGQIVIWDLRKTTQSNPDRNSSVSQKTHAAPVKCLKVISTRSMGMAVSLDSQSRVCMWNLENLGEPFYWSVVSKSERFADLHMTVLAQMTNNANAYMVGCGDGKVGSVGFATEEDTIIKTIMEHKSEVTAIDIHPAPPYASGGDGTCNLFLTASLDYTVRLSDMKRKRTLAVFEGHNDYVLDVKWHPTKPSIFASLDVNGWVYLWDITRNWDSPMYEMHLLNTAKRIMWSFDGKQLFTGDGSGRVRIYNVHESIWKTKSADWMNVAETAELLAYRSINNAPSEVPLEDNILGVPSAVLRHLLILLFRSRSFGRNSSLVVFMSKQNPSSQGNMTKEKSKAPAAEQSKSRNTEDTHDADSEALDVEKFLENVANLESQTRLAITYDRVVRSNRYTYEAFVANWPEFLNHRKCAPIPDHCRVVLPSLHPGDPGYVQALKVRFSTRPYIIAQAPLHTSAGNFWRMVYHEEPIAIVVILHSKEIDDKVGAKSIDFWPTTVNDTRSFNSCKIVVTLDSKSEDKSGTVVKYDLTLNVSDLLYSKQKVEDASERCNEKVYRLFHYNAWAEETQPDITDFAKFIKGRVLSALGRPKPNEIMKPLLVVSLNGLNRAPAVCGLMEVAWNFEQRNNIFDLMRLSEQLAKKRPGALSDRDAFLTFYATAFKIATLYGACEKIQEIETTVKNLTKPLSAEAKKKISTCDGSLLETDENDSMDEEEQQEVQK</sequence>
<evidence type="ECO:0000313" key="9">
    <source>
        <dbReference type="Proteomes" id="UP001175271"/>
    </source>
</evidence>
<evidence type="ECO:0000256" key="2">
    <source>
        <dbReference type="ARBA" id="ARBA00022490"/>
    </source>
</evidence>
<evidence type="ECO:0000313" key="8">
    <source>
        <dbReference type="EMBL" id="KAK0420588.1"/>
    </source>
</evidence>
<feature type="compositionally biased region" description="Low complexity" evidence="6">
    <location>
        <begin position="65"/>
        <end position="76"/>
    </location>
</feature>
<evidence type="ECO:0000256" key="5">
    <source>
        <dbReference type="PROSITE-ProRule" id="PRU00221"/>
    </source>
</evidence>
<dbReference type="Gene3D" id="3.90.190.10">
    <property type="entry name" value="Protein tyrosine phosphatase superfamily"/>
    <property type="match status" value="1"/>
</dbReference>
<dbReference type="PROSITE" id="PS50055">
    <property type="entry name" value="TYR_PHOSPHATASE_PTP"/>
    <property type="match status" value="1"/>
</dbReference>
<comment type="caution">
    <text evidence="8">The sequence shown here is derived from an EMBL/GenBank/DDBJ whole genome shotgun (WGS) entry which is preliminary data.</text>
</comment>
<dbReference type="SMART" id="SM00320">
    <property type="entry name" value="WD40"/>
    <property type="match status" value="5"/>
</dbReference>
<dbReference type="InterPro" id="IPR029021">
    <property type="entry name" value="Prot-tyrosine_phosphatase-like"/>
</dbReference>
<dbReference type="GO" id="GO:0010970">
    <property type="term" value="P:transport along microtubule"/>
    <property type="evidence" value="ECO:0007669"/>
    <property type="project" value="TreeGrafter"/>
</dbReference>
<dbReference type="GO" id="GO:0004725">
    <property type="term" value="F:protein tyrosine phosphatase activity"/>
    <property type="evidence" value="ECO:0007669"/>
    <property type="project" value="InterPro"/>
</dbReference>
<feature type="compositionally biased region" description="Basic and acidic residues" evidence="6">
    <location>
        <begin position="34"/>
        <end position="44"/>
    </location>
</feature>
<dbReference type="PANTHER" id="PTHR12442:SF22">
    <property type="entry name" value="CYTOPLASMIC DYNEIN 1 INTERMEDIATE CHAIN-RELATED"/>
    <property type="match status" value="1"/>
</dbReference>
<name>A0AA39M4M2_9BILA</name>
<feature type="compositionally biased region" description="Basic and acidic residues" evidence="6">
    <location>
        <begin position="179"/>
        <end position="195"/>
    </location>
</feature>
<dbReference type="GO" id="GO:0005737">
    <property type="term" value="C:cytoplasm"/>
    <property type="evidence" value="ECO:0007669"/>
    <property type="project" value="UniProtKB-SubCell"/>
</dbReference>
<feature type="compositionally biased region" description="Low complexity" evidence="6">
    <location>
        <begin position="88"/>
        <end position="105"/>
    </location>
</feature>
<dbReference type="PANTHER" id="PTHR12442">
    <property type="entry name" value="DYNEIN INTERMEDIATE CHAIN"/>
    <property type="match status" value="1"/>
</dbReference>
<dbReference type="InterPro" id="IPR001680">
    <property type="entry name" value="WD40_rpt"/>
</dbReference>
<dbReference type="EMBL" id="JAUCMV010000002">
    <property type="protein sequence ID" value="KAK0420588.1"/>
    <property type="molecule type" value="Genomic_DNA"/>
</dbReference>
<evidence type="ECO:0000256" key="4">
    <source>
        <dbReference type="ARBA" id="ARBA00022737"/>
    </source>
</evidence>
<dbReference type="InterPro" id="IPR050687">
    <property type="entry name" value="Dynein_IC"/>
</dbReference>
<feature type="region of interest" description="Disordered" evidence="6">
    <location>
        <begin position="1005"/>
        <end position="1026"/>
    </location>
</feature>
<feature type="compositionally biased region" description="Acidic residues" evidence="6">
    <location>
        <begin position="1009"/>
        <end position="1026"/>
    </location>
</feature>
<feature type="compositionally biased region" description="Polar residues" evidence="6">
    <location>
        <begin position="631"/>
        <end position="641"/>
    </location>
</feature>
<dbReference type="Pfam" id="PF00102">
    <property type="entry name" value="Y_phosphatase"/>
    <property type="match status" value="1"/>
</dbReference>
<feature type="repeat" description="WD" evidence="5">
    <location>
        <begin position="482"/>
        <end position="516"/>
    </location>
</feature>
<evidence type="ECO:0000259" key="7">
    <source>
        <dbReference type="PROSITE" id="PS50055"/>
    </source>
</evidence>
<dbReference type="InterPro" id="IPR000242">
    <property type="entry name" value="PTP_cat"/>
</dbReference>
<dbReference type="Gene3D" id="2.130.10.10">
    <property type="entry name" value="YVTN repeat-like/Quinoprotein amine dehydrogenase"/>
    <property type="match status" value="2"/>
</dbReference>
<dbReference type="GO" id="GO:0005868">
    <property type="term" value="C:cytoplasmic dynein complex"/>
    <property type="evidence" value="ECO:0007669"/>
    <property type="project" value="TreeGrafter"/>
</dbReference>
<dbReference type="AlphaFoldDB" id="A0AA39M4M2"/>
<dbReference type="InterPro" id="IPR036322">
    <property type="entry name" value="WD40_repeat_dom_sf"/>
</dbReference>
<evidence type="ECO:0000256" key="6">
    <source>
        <dbReference type="SAM" id="MobiDB-lite"/>
    </source>
</evidence>
<dbReference type="SUPFAM" id="SSF50978">
    <property type="entry name" value="WD40 repeat-like"/>
    <property type="match status" value="1"/>
</dbReference>
<comment type="subcellular location">
    <subcellularLocation>
        <location evidence="1">Cytoplasm</location>
    </subcellularLocation>
</comment>
<proteinExistence type="predicted"/>
<feature type="region of interest" description="Disordered" evidence="6">
    <location>
        <begin position="34"/>
        <end position="154"/>
    </location>
</feature>
<protein>
    <recommendedName>
        <fullName evidence="7">Tyrosine-protein phosphatase domain-containing protein</fullName>
    </recommendedName>
</protein>
<keyword evidence="2" id="KW-0963">Cytoplasm</keyword>
<feature type="compositionally biased region" description="Basic and acidic residues" evidence="6">
    <location>
        <begin position="654"/>
        <end position="665"/>
    </location>
</feature>
<dbReference type="Proteomes" id="UP001175271">
    <property type="component" value="Unassembled WGS sequence"/>
</dbReference>
<reference evidence="8" key="1">
    <citation type="submission" date="2023-06" db="EMBL/GenBank/DDBJ databases">
        <title>Genomic analysis of the entomopathogenic nematode Steinernema hermaphroditum.</title>
        <authorList>
            <person name="Schwarz E.M."/>
            <person name="Heppert J.K."/>
            <person name="Baniya A."/>
            <person name="Schwartz H.T."/>
            <person name="Tan C.-H."/>
            <person name="Antoshechkin I."/>
            <person name="Sternberg P.W."/>
            <person name="Goodrich-Blair H."/>
            <person name="Dillman A.R."/>
        </authorList>
    </citation>
    <scope>NUCLEOTIDE SEQUENCE</scope>
    <source>
        <strain evidence="8">PS9179</strain>
        <tissue evidence="8">Whole animal</tissue>
    </source>
</reference>